<organism evidence="1 2">
    <name type="scientific">Muribaculum intestinale</name>
    <dbReference type="NCBI Taxonomy" id="1796646"/>
    <lineage>
        <taxon>Bacteria</taxon>
        <taxon>Pseudomonadati</taxon>
        <taxon>Bacteroidota</taxon>
        <taxon>Bacteroidia</taxon>
        <taxon>Bacteroidales</taxon>
        <taxon>Muribaculaceae</taxon>
        <taxon>Muribaculum</taxon>
    </lineage>
</organism>
<evidence type="ECO:0000313" key="2">
    <source>
        <dbReference type="Proteomes" id="UP000186351"/>
    </source>
</evidence>
<keyword evidence="2" id="KW-1185">Reference proteome</keyword>
<reference evidence="2" key="1">
    <citation type="submission" date="2016-04" db="EMBL/GenBank/DDBJ databases">
        <title>Complete Genome Sequences of Twelve Strains of a Stable Defined Moderately Diverse Mouse Microbiota 2 (sDMDMm2).</title>
        <authorList>
            <person name="Uchimura Y."/>
            <person name="Wyss M."/>
            <person name="Brugiroux S."/>
            <person name="Limenitakis J.P."/>
            <person name="Stecher B."/>
            <person name="McCoy K.D."/>
            <person name="Macpherson A.J."/>
        </authorList>
    </citation>
    <scope>NUCLEOTIDE SEQUENCE [LARGE SCALE GENOMIC DNA]</scope>
    <source>
        <strain evidence="2">YL27</strain>
    </source>
</reference>
<dbReference type="OrthoDB" id="1030341at2"/>
<gene>
    <name evidence="1" type="ORF">A4V02_03600</name>
</gene>
<dbReference type="GeneID" id="65535929"/>
<evidence type="ECO:0000313" key="1">
    <source>
        <dbReference type="EMBL" id="ANU62895.1"/>
    </source>
</evidence>
<dbReference type="RefSeq" id="WP_068960263.1">
    <property type="nucleotide sequence ID" value="NZ_CAJTAP010000057.1"/>
</dbReference>
<accession>A0A1Z2XDS6</accession>
<protein>
    <submittedName>
        <fullName evidence="1">PRTRC system protein B</fullName>
    </submittedName>
</protein>
<dbReference type="Proteomes" id="UP000186351">
    <property type="component" value="Chromosome"/>
</dbReference>
<sequence>MTNSNQLTREISSVIYPKAVLIAYVSEDEKKHFLEMRAIDKKGNMGEGRPVTLEFMNDLVRNYSEVHNGTPCGMLPSNLLYCDTRKGSERYVWYNPPQRRMMYFVESLKIENAEYNVPGVIYESKEGGGMNVYAFKGEVPTPETKLYAAPFFNVTSTIVCMGNPKIESPRQPTFGTFLEYLEKRFWLTEFSHLGGGRNPTKSNLVLVTKAARDKPFNLNELIPLNNLKLKDLMK</sequence>
<accession>A0A1B1S7X5</accession>
<name>A0A1B1S7X5_9BACT</name>
<dbReference type="KEGG" id="pary:A4V02_03600"/>
<proteinExistence type="predicted"/>
<dbReference type="AlphaFoldDB" id="A0A1B1S7X5"/>
<dbReference type="STRING" id="1796646.A4V02_03600"/>
<dbReference type="EMBL" id="CP015402">
    <property type="protein sequence ID" value="ANU62895.1"/>
    <property type="molecule type" value="Genomic_DNA"/>
</dbReference>
<dbReference type="Pfam" id="PF14460">
    <property type="entry name" value="Prok-E2_D"/>
    <property type="match status" value="1"/>
</dbReference>
<dbReference type="InterPro" id="IPR032787">
    <property type="entry name" value="Prok-E2_D"/>
</dbReference>